<dbReference type="VEuPathDB" id="CryptoDB:Cvel_8354"/>
<sequence>MSAPVASLEVSPTFDTVHTPQSLLVLPIGEPIAQDPYGVIHPDPQTVNQHIRALRLLPNQTVNVFGEGSGDIQGGHQQTETFRDFVLEEPSRAAAVRCLAQILEQVQNNPKGFDFFAETGDLEDIANAASVYGDPSRIHPFSFRALFFERLPGKPCVVLINDKRTMELDRDALTDPRHPLLAGYVWLKYVTETVDPLWRLFVPSHIQFRPEGDETEDDRVIHIVGVSWVKAVDASGGLSRAQALRMPEKRIIASDIHRSLPGREVGRPSDSVEPSSAF</sequence>
<organism evidence="1">
    <name type="scientific">Chromera velia CCMP2878</name>
    <dbReference type="NCBI Taxonomy" id="1169474"/>
    <lineage>
        <taxon>Eukaryota</taxon>
        <taxon>Sar</taxon>
        <taxon>Alveolata</taxon>
        <taxon>Colpodellida</taxon>
        <taxon>Chromeraceae</taxon>
        <taxon>Chromera</taxon>
    </lineage>
</organism>
<protein>
    <submittedName>
        <fullName evidence="1">Uncharacterized protein</fullName>
    </submittedName>
</protein>
<accession>A0A0G4HT05</accession>
<gene>
    <name evidence="1" type="ORF">Cvel_8354</name>
</gene>
<reference evidence="1" key="1">
    <citation type="submission" date="2014-11" db="EMBL/GenBank/DDBJ databases">
        <authorList>
            <person name="Otto D Thomas"/>
            <person name="Naeem Raeece"/>
        </authorList>
    </citation>
    <scope>NUCLEOTIDE SEQUENCE</scope>
</reference>
<evidence type="ECO:0000313" key="1">
    <source>
        <dbReference type="EMBL" id="CEM47482.1"/>
    </source>
</evidence>
<name>A0A0G4HT05_9ALVE</name>
<dbReference type="EMBL" id="CDMZ01003758">
    <property type="protein sequence ID" value="CEM47482.1"/>
    <property type="molecule type" value="Genomic_DNA"/>
</dbReference>
<proteinExistence type="predicted"/>
<dbReference type="AlphaFoldDB" id="A0A0G4HT05"/>